<feature type="region of interest" description="Disordered" evidence="1">
    <location>
        <begin position="60"/>
        <end position="81"/>
    </location>
</feature>
<dbReference type="EMBL" id="UINC01074864">
    <property type="protein sequence ID" value="SVC12484.1"/>
    <property type="molecule type" value="Genomic_DNA"/>
</dbReference>
<reference evidence="2" key="1">
    <citation type="submission" date="2018-05" db="EMBL/GenBank/DDBJ databases">
        <authorList>
            <person name="Lanie J.A."/>
            <person name="Ng W.-L."/>
            <person name="Kazmierczak K.M."/>
            <person name="Andrzejewski T.M."/>
            <person name="Davidsen T.M."/>
            <person name="Wayne K.J."/>
            <person name="Tettelin H."/>
            <person name="Glass J.I."/>
            <person name="Rusch D."/>
            <person name="Podicherti R."/>
            <person name="Tsui H.-C.T."/>
            <person name="Winkler M.E."/>
        </authorList>
    </citation>
    <scope>NUCLEOTIDE SEQUENCE</scope>
</reference>
<gene>
    <name evidence="2" type="ORF">METZ01_LOCUS265338</name>
</gene>
<evidence type="ECO:0000256" key="1">
    <source>
        <dbReference type="SAM" id="MobiDB-lite"/>
    </source>
</evidence>
<name>A0A382JJD2_9ZZZZ</name>
<organism evidence="2">
    <name type="scientific">marine metagenome</name>
    <dbReference type="NCBI Taxonomy" id="408172"/>
    <lineage>
        <taxon>unclassified sequences</taxon>
        <taxon>metagenomes</taxon>
        <taxon>ecological metagenomes</taxon>
    </lineage>
</organism>
<accession>A0A382JJD2</accession>
<proteinExistence type="predicted"/>
<sequence>MYFPARTIEDLWPKMIHPKIFPRVPGLCLMTFLDVWRRVRAICDYISSLYAIRPDRTVSPPGPPAHYPQSPPAPQAAPQPPTALSFPSLGFGCSFLSRFLRVKMVKLQLKMVKLRLKIVEKCHHTPDSRRVGFPPFLLSGAPGLKYGSRTGKPFI</sequence>
<evidence type="ECO:0000313" key="2">
    <source>
        <dbReference type="EMBL" id="SVC12484.1"/>
    </source>
</evidence>
<dbReference type="AlphaFoldDB" id="A0A382JJD2"/>
<protein>
    <submittedName>
        <fullName evidence="2">Uncharacterized protein</fullName>
    </submittedName>
</protein>